<comment type="caution">
    <text evidence="4">The sequence shown here is derived from an EMBL/GenBank/DDBJ whole genome shotgun (WGS) entry which is preliminary data.</text>
</comment>
<evidence type="ECO:0000256" key="1">
    <source>
        <dbReference type="PROSITE-ProRule" id="PRU00285"/>
    </source>
</evidence>
<dbReference type="InterPro" id="IPR002068">
    <property type="entry name" value="A-crystallin/Hsp20_dom"/>
</dbReference>
<keyword evidence="5" id="KW-1185">Reference proteome</keyword>
<feature type="domain" description="SHSP" evidence="3">
    <location>
        <begin position="52"/>
        <end position="165"/>
    </location>
</feature>
<dbReference type="PROSITE" id="PS01031">
    <property type="entry name" value="SHSP"/>
    <property type="match status" value="1"/>
</dbReference>
<reference evidence="4 5" key="1">
    <citation type="submission" date="2024-05" db="EMBL/GenBank/DDBJ databases">
        <authorList>
            <person name="Wallberg A."/>
        </authorList>
    </citation>
    <scope>NUCLEOTIDE SEQUENCE [LARGE SCALE GENOMIC DNA]</scope>
</reference>
<comment type="similarity">
    <text evidence="1 2">Belongs to the small heat shock protein (HSP20) family.</text>
</comment>
<dbReference type="InterPro" id="IPR008978">
    <property type="entry name" value="HSP20-like_chaperone"/>
</dbReference>
<dbReference type="GO" id="GO:0005737">
    <property type="term" value="C:cytoplasm"/>
    <property type="evidence" value="ECO:0007669"/>
    <property type="project" value="TreeGrafter"/>
</dbReference>
<dbReference type="PANTHER" id="PTHR45640">
    <property type="entry name" value="HEAT SHOCK PROTEIN HSP-12.2-RELATED"/>
    <property type="match status" value="1"/>
</dbReference>
<dbReference type="CDD" id="cd06464">
    <property type="entry name" value="ACD_sHsps-like"/>
    <property type="match status" value="1"/>
</dbReference>
<dbReference type="InterPro" id="IPR001436">
    <property type="entry name" value="Alpha-crystallin/sHSP_animal"/>
</dbReference>
<dbReference type="GO" id="GO:0042026">
    <property type="term" value="P:protein refolding"/>
    <property type="evidence" value="ECO:0007669"/>
    <property type="project" value="TreeGrafter"/>
</dbReference>
<dbReference type="AlphaFoldDB" id="A0AAV2RUS2"/>
<dbReference type="EMBL" id="CAXKWB010029959">
    <property type="protein sequence ID" value="CAL4136820.1"/>
    <property type="molecule type" value="Genomic_DNA"/>
</dbReference>
<dbReference type="PANTHER" id="PTHR45640:SF26">
    <property type="entry name" value="RE23625P"/>
    <property type="match status" value="1"/>
</dbReference>
<evidence type="ECO:0000256" key="2">
    <source>
        <dbReference type="RuleBase" id="RU003616"/>
    </source>
</evidence>
<feature type="non-terminal residue" evidence="4">
    <location>
        <position position="357"/>
    </location>
</feature>
<dbReference type="GO" id="GO:0005634">
    <property type="term" value="C:nucleus"/>
    <property type="evidence" value="ECO:0007669"/>
    <property type="project" value="TreeGrafter"/>
</dbReference>
<accession>A0AAV2RUS2</accession>
<sequence length="357" mass="40591">MAPLPIMKTQCFLRYHLLSPSPLEQRLGSGSYNHNPVENAVIIPSQHQDPYTQNSLLDDNHLFIVATDENYQVILNLPGFTTADLCVKIRDDHTLFLKGRQPQHNEESSTTGGFGDKGFKYTIPLPEDVSANDASACMENGRLIVSFATQGNLKSPESRLQKDRGLIVPKDKERNKILIDVREFRKDGQVIVKFIGKRHLVVEGVAGNKSKQTKNDPENRISRHFYLPKDVDLRTLESVRIKSSEGFLVLHIPSGKPRLDLLEVTIPILNDKTSKPKIFGRTKILKKNDNKNENITRTRRYMDSEKARRHHHLIKRDTNMPEIQDPVFNGEDSEAESVVTIIPSEHQEGIFYRATVV</sequence>
<organism evidence="4 5">
    <name type="scientific">Meganyctiphanes norvegica</name>
    <name type="common">Northern krill</name>
    <name type="synonym">Thysanopoda norvegica</name>
    <dbReference type="NCBI Taxonomy" id="48144"/>
    <lineage>
        <taxon>Eukaryota</taxon>
        <taxon>Metazoa</taxon>
        <taxon>Ecdysozoa</taxon>
        <taxon>Arthropoda</taxon>
        <taxon>Crustacea</taxon>
        <taxon>Multicrustacea</taxon>
        <taxon>Malacostraca</taxon>
        <taxon>Eumalacostraca</taxon>
        <taxon>Eucarida</taxon>
        <taxon>Euphausiacea</taxon>
        <taxon>Euphausiidae</taxon>
        <taxon>Meganyctiphanes</taxon>
    </lineage>
</organism>
<dbReference type="SUPFAM" id="SSF49764">
    <property type="entry name" value="HSP20-like chaperones"/>
    <property type="match status" value="1"/>
</dbReference>
<dbReference type="Gene3D" id="2.60.40.790">
    <property type="match status" value="2"/>
</dbReference>
<name>A0AAV2RUS2_MEGNR</name>
<proteinExistence type="inferred from homology"/>
<dbReference type="Proteomes" id="UP001497623">
    <property type="component" value="Unassembled WGS sequence"/>
</dbReference>
<evidence type="ECO:0000313" key="5">
    <source>
        <dbReference type="Proteomes" id="UP001497623"/>
    </source>
</evidence>
<dbReference type="Pfam" id="PF00011">
    <property type="entry name" value="HSP20"/>
    <property type="match status" value="1"/>
</dbReference>
<evidence type="ECO:0000313" key="4">
    <source>
        <dbReference type="EMBL" id="CAL4136820.1"/>
    </source>
</evidence>
<dbReference type="GO" id="GO:0009408">
    <property type="term" value="P:response to heat"/>
    <property type="evidence" value="ECO:0007669"/>
    <property type="project" value="TreeGrafter"/>
</dbReference>
<dbReference type="GO" id="GO:0051082">
    <property type="term" value="F:unfolded protein binding"/>
    <property type="evidence" value="ECO:0007669"/>
    <property type="project" value="TreeGrafter"/>
</dbReference>
<protein>
    <recommendedName>
        <fullName evidence="3">SHSP domain-containing protein</fullName>
    </recommendedName>
</protein>
<evidence type="ECO:0000259" key="3">
    <source>
        <dbReference type="PROSITE" id="PS01031"/>
    </source>
</evidence>
<gene>
    <name evidence="4" type="ORF">MNOR_LOCUS27874</name>
</gene>